<organism evidence="1 2">
    <name type="scientific">Eumeta variegata</name>
    <name type="common">Bagworm moth</name>
    <name type="synonym">Eumeta japonica</name>
    <dbReference type="NCBI Taxonomy" id="151549"/>
    <lineage>
        <taxon>Eukaryota</taxon>
        <taxon>Metazoa</taxon>
        <taxon>Ecdysozoa</taxon>
        <taxon>Arthropoda</taxon>
        <taxon>Hexapoda</taxon>
        <taxon>Insecta</taxon>
        <taxon>Pterygota</taxon>
        <taxon>Neoptera</taxon>
        <taxon>Endopterygota</taxon>
        <taxon>Lepidoptera</taxon>
        <taxon>Glossata</taxon>
        <taxon>Ditrysia</taxon>
        <taxon>Tineoidea</taxon>
        <taxon>Psychidae</taxon>
        <taxon>Oiketicinae</taxon>
        <taxon>Eumeta</taxon>
    </lineage>
</organism>
<reference evidence="1 2" key="1">
    <citation type="journal article" date="2019" name="Commun. Biol.">
        <title>The bagworm genome reveals a unique fibroin gene that provides high tensile strength.</title>
        <authorList>
            <person name="Kono N."/>
            <person name="Nakamura H."/>
            <person name="Ohtoshi R."/>
            <person name="Tomita M."/>
            <person name="Numata K."/>
            <person name="Arakawa K."/>
        </authorList>
    </citation>
    <scope>NUCLEOTIDE SEQUENCE [LARGE SCALE GENOMIC DNA]</scope>
</reference>
<dbReference type="AlphaFoldDB" id="A0A4C1XK52"/>
<dbReference type="Proteomes" id="UP000299102">
    <property type="component" value="Unassembled WGS sequence"/>
</dbReference>
<proteinExistence type="predicted"/>
<sequence length="106" mass="12290">MRLLECYFLKNTRQINNGVPLDHLSFLFESADRKLLEIRRPRCAIATSQTYRRPPAARGRFLLLSLSVRDRIVRGRAPPTAGPPPVMGRQKFKWRGKKNLLKILHP</sequence>
<comment type="caution">
    <text evidence="1">The sequence shown here is derived from an EMBL/GenBank/DDBJ whole genome shotgun (WGS) entry which is preliminary data.</text>
</comment>
<evidence type="ECO:0000313" key="1">
    <source>
        <dbReference type="EMBL" id="GBP62585.1"/>
    </source>
</evidence>
<keyword evidence="2" id="KW-1185">Reference proteome</keyword>
<protein>
    <submittedName>
        <fullName evidence="1">Uncharacterized protein</fullName>
    </submittedName>
</protein>
<dbReference type="EMBL" id="BGZK01000844">
    <property type="protein sequence ID" value="GBP62585.1"/>
    <property type="molecule type" value="Genomic_DNA"/>
</dbReference>
<gene>
    <name evidence="1" type="ORF">EVAR_47022_1</name>
</gene>
<name>A0A4C1XK52_EUMVA</name>
<accession>A0A4C1XK52</accession>
<evidence type="ECO:0000313" key="2">
    <source>
        <dbReference type="Proteomes" id="UP000299102"/>
    </source>
</evidence>